<dbReference type="PROSITE" id="PS00678">
    <property type="entry name" value="WD_REPEATS_1"/>
    <property type="match status" value="1"/>
</dbReference>
<name>A0A9P8VXN6_9HYPO</name>
<dbReference type="Gene3D" id="2.130.10.10">
    <property type="entry name" value="YVTN repeat-like/Quinoprotein amine dehydrogenase"/>
    <property type="match status" value="1"/>
</dbReference>
<dbReference type="InterPro" id="IPR001680">
    <property type="entry name" value="WD40_rpt"/>
</dbReference>
<feature type="non-terminal residue" evidence="4">
    <location>
        <position position="157"/>
    </location>
</feature>
<dbReference type="SMART" id="SM00320">
    <property type="entry name" value="WD40"/>
    <property type="match status" value="1"/>
</dbReference>
<dbReference type="OrthoDB" id="5240432at2759"/>
<evidence type="ECO:0000256" key="1">
    <source>
        <dbReference type="ARBA" id="ARBA00022574"/>
    </source>
</evidence>
<dbReference type="SUPFAM" id="SSF50978">
    <property type="entry name" value="WD40 repeat-like"/>
    <property type="match status" value="1"/>
</dbReference>
<evidence type="ECO:0000313" key="4">
    <source>
        <dbReference type="EMBL" id="KAH6883569.1"/>
    </source>
</evidence>
<evidence type="ECO:0000256" key="2">
    <source>
        <dbReference type="ARBA" id="ARBA00022737"/>
    </source>
</evidence>
<sequence>KIWDAGTGACLRTLKGHNSSVISVIFSPDGRRLASSSLDKTIKIWDAATGTCLQTLNVDRPITRFSFDPITNSRVSTDLGVQNLDLPSVIDTLLSEASLRDVSRYGYGISADGLWIEKDKKGLLWLPPDYRPLSSAVAGSTVAIGCRSGRVLVMQFS</sequence>
<accession>A0A9P8VXN6</accession>
<keyword evidence="1 3" id="KW-0853">WD repeat</keyword>
<organism evidence="4 5">
    <name type="scientific">Thelonectria olida</name>
    <dbReference type="NCBI Taxonomy" id="1576542"/>
    <lineage>
        <taxon>Eukaryota</taxon>
        <taxon>Fungi</taxon>
        <taxon>Dikarya</taxon>
        <taxon>Ascomycota</taxon>
        <taxon>Pezizomycotina</taxon>
        <taxon>Sordariomycetes</taxon>
        <taxon>Hypocreomycetidae</taxon>
        <taxon>Hypocreales</taxon>
        <taxon>Nectriaceae</taxon>
        <taxon>Thelonectria</taxon>
    </lineage>
</organism>
<dbReference type="EMBL" id="JAGPYM010000023">
    <property type="protein sequence ID" value="KAH6883569.1"/>
    <property type="molecule type" value="Genomic_DNA"/>
</dbReference>
<feature type="non-terminal residue" evidence="4">
    <location>
        <position position="1"/>
    </location>
</feature>
<dbReference type="InterPro" id="IPR019775">
    <property type="entry name" value="WD40_repeat_CS"/>
</dbReference>
<keyword evidence="2" id="KW-0677">Repeat</keyword>
<dbReference type="Pfam" id="PF00400">
    <property type="entry name" value="WD40"/>
    <property type="match status" value="1"/>
</dbReference>
<dbReference type="PROSITE" id="PS50294">
    <property type="entry name" value="WD_REPEATS_REGION"/>
    <property type="match status" value="1"/>
</dbReference>
<evidence type="ECO:0000313" key="5">
    <source>
        <dbReference type="Proteomes" id="UP000777438"/>
    </source>
</evidence>
<comment type="caution">
    <text evidence="4">The sequence shown here is derived from an EMBL/GenBank/DDBJ whole genome shotgun (WGS) entry which is preliminary data.</text>
</comment>
<evidence type="ECO:0000256" key="3">
    <source>
        <dbReference type="PROSITE-ProRule" id="PRU00221"/>
    </source>
</evidence>
<dbReference type="InterPro" id="IPR036322">
    <property type="entry name" value="WD40_repeat_dom_sf"/>
</dbReference>
<dbReference type="PANTHER" id="PTHR19848:SF8">
    <property type="entry name" value="F-BOX AND WD REPEAT DOMAIN CONTAINING 7"/>
    <property type="match status" value="1"/>
</dbReference>
<protein>
    <submittedName>
        <fullName evidence="4">WD40-repeat-containing domain protein</fullName>
    </submittedName>
</protein>
<dbReference type="Proteomes" id="UP000777438">
    <property type="component" value="Unassembled WGS sequence"/>
</dbReference>
<dbReference type="AlphaFoldDB" id="A0A9P8VXN6"/>
<dbReference type="PANTHER" id="PTHR19848">
    <property type="entry name" value="WD40 REPEAT PROTEIN"/>
    <property type="match status" value="1"/>
</dbReference>
<keyword evidence="5" id="KW-1185">Reference proteome</keyword>
<proteinExistence type="predicted"/>
<dbReference type="PROSITE" id="PS50082">
    <property type="entry name" value="WD_REPEATS_2"/>
    <property type="match status" value="1"/>
</dbReference>
<dbReference type="InterPro" id="IPR015943">
    <property type="entry name" value="WD40/YVTN_repeat-like_dom_sf"/>
</dbReference>
<feature type="repeat" description="WD" evidence="3">
    <location>
        <begin position="14"/>
        <end position="55"/>
    </location>
</feature>
<gene>
    <name evidence="4" type="ORF">B0T10DRAFT_380276</name>
</gene>
<reference evidence="4 5" key="1">
    <citation type="journal article" date="2021" name="Nat. Commun.">
        <title>Genetic determinants of endophytism in the Arabidopsis root mycobiome.</title>
        <authorList>
            <person name="Mesny F."/>
            <person name="Miyauchi S."/>
            <person name="Thiergart T."/>
            <person name="Pickel B."/>
            <person name="Atanasova L."/>
            <person name="Karlsson M."/>
            <person name="Huettel B."/>
            <person name="Barry K.W."/>
            <person name="Haridas S."/>
            <person name="Chen C."/>
            <person name="Bauer D."/>
            <person name="Andreopoulos W."/>
            <person name="Pangilinan J."/>
            <person name="LaButti K."/>
            <person name="Riley R."/>
            <person name="Lipzen A."/>
            <person name="Clum A."/>
            <person name="Drula E."/>
            <person name="Henrissat B."/>
            <person name="Kohler A."/>
            <person name="Grigoriev I.V."/>
            <person name="Martin F.M."/>
            <person name="Hacquard S."/>
        </authorList>
    </citation>
    <scope>NUCLEOTIDE SEQUENCE [LARGE SCALE GENOMIC DNA]</scope>
    <source>
        <strain evidence="4 5">MPI-CAGE-CH-0241</strain>
    </source>
</reference>